<evidence type="ECO:0000313" key="2">
    <source>
        <dbReference type="Proteomes" id="UP001165063"/>
    </source>
</evidence>
<dbReference type="OrthoDB" id="411871at2759"/>
<protein>
    <submittedName>
        <fullName evidence="1">Unnamed protein product</fullName>
    </submittedName>
</protein>
<proteinExistence type="predicted"/>
<comment type="caution">
    <text evidence="1">The sequence shown here is derived from an EMBL/GenBank/DDBJ whole genome shotgun (WGS) entry which is preliminary data.</text>
</comment>
<dbReference type="Proteomes" id="UP001165063">
    <property type="component" value="Unassembled WGS sequence"/>
</dbReference>
<reference evidence="1" key="1">
    <citation type="submission" date="2023-04" db="EMBL/GenBank/DDBJ databases">
        <title>Ambrosiozyma monospora NBRC 1965.</title>
        <authorList>
            <person name="Ichikawa N."/>
            <person name="Sato H."/>
            <person name="Tonouchi N."/>
        </authorList>
    </citation>
    <scope>NUCLEOTIDE SEQUENCE</scope>
    <source>
        <strain evidence="1">NBRC 1965</strain>
    </source>
</reference>
<keyword evidence="2" id="KW-1185">Reference proteome</keyword>
<gene>
    <name evidence="1" type="ORF">Amon01_000965500</name>
</gene>
<name>A0A9W6WK61_AMBMO</name>
<organism evidence="1 2">
    <name type="scientific">Ambrosiozyma monospora</name>
    <name type="common">Yeast</name>
    <name type="synonym">Endomycopsis monosporus</name>
    <dbReference type="NCBI Taxonomy" id="43982"/>
    <lineage>
        <taxon>Eukaryota</taxon>
        <taxon>Fungi</taxon>
        <taxon>Dikarya</taxon>
        <taxon>Ascomycota</taxon>
        <taxon>Saccharomycotina</taxon>
        <taxon>Pichiomycetes</taxon>
        <taxon>Pichiales</taxon>
        <taxon>Pichiaceae</taxon>
        <taxon>Ambrosiozyma</taxon>
    </lineage>
</organism>
<sequence>MNDFYHTLQFVKEIGNAYGTKFDEGDKLQFIHFGKLINCQMKEFRLQMWAVPQSIQTAVKLLGIELDSNLTFNKEIEKIIAKMRSLPYVISFFITEINVANAKNLNIWPRVKVQLNMEVRFGSRLLRRNRK</sequence>
<accession>A0A9W6WK61</accession>
<dbReference type="AlphaFoldDB" id="A0A9W6WK61"/>
<dbReference type="EMBL" id="BSXU01012532">
    <property type="protein sequence ID" value="GME77406.1"/>
    <property type="molecule type" value="Genomic_DNA"/>
</dbReference>
<evidence type="ECO:0000313" key="1">
    <source>
        <dbReference type="EMBL" id="GME77406.1"/>
    </source>
</evidence>